<evidence type="ECO:0000313" key="2">
    <source>
        <dbReference type="EMBL" id="KEY66426.1"/>
    </source>
</evidence>
<name>A0A084AM97_STACB</name>
<accession>A0A084AM97</accession>
<sequence>MFPLRRAWLAATFHSQRGTYETPNNYAINPQEEAIPTHADGEFPWLHMLRSRRRTEPWIASPKPTERSGTLFVAWQPETRSGSPSPSLTGNLPAQRMAGTNDPASPQRPPRRAHDALTDRGLLLYFVQSQQ</sequence>
<reference evidence="2 3" key="1">
    <citation type="journal article" date="2014" name="BMC Genomics">
        <title>Comparative genome sequencing reveals chemotype-specific gene clusters in the toxigenic black mold Stachybotrys.</title>
        <authorList>
            <person name="Semeiks J."/>
            <person name="Borek D."/>
            <person name="Otwinowski Z."/>
            <person name="Grishin N.V."/>
        </authorList>
    </citation>
    <scope>NUCLEOTIDE SEQUENCE [LARGE SCALE GENOMIC DNA]</scope>
    <source>
        <strain evidence="3">CBS 109288 / IBT 7711</strain>
    </source>
</reference>
<evidence type="ECO:0000256" key="1">
    <source>
        <dbReference type="SAM" id="MobiDB-lite"/>
    </source>
</evidence>
<dbReference type="EMBL" id="KL648658">
    <property type="protein sequence ID" value="KEY66426.1"/>
    <property type="molecule type" value="Genomic_DNA"/>
</dbReference>
<dbReference type="AlphaFoldDB" id="A0A084AM97"/>
<organism evidence="2 3">
    <name type="scientific">Stachybotrys chartarum (strain CBS 109288 / IBT 7711)</name>
    <name type="common">Toxic black mold</name>
    <name type="synonym">Stilbospora chartarum</name>
    <dbReference type="NCBI Taxonomy" id="1280523"/>
    <lineage>
        <taxon>Eukaryota</taxon>
        <taxon>Fungi</taxon>
        <taxon>Dikarya</taxon>
        <taxon>Ascomycota</taxon>
        <taxon>Pezizomycotina</taxon>
        <taxon>Sordariomycetes</taxon>
        <taxon>Hypocreomycetidae</taxon>
        <taxon>Hypocreales</taxon>
        <taxon>Stachybotryaceae</taxon>
        <taxon>Stachybotrys</taxon>
    </lineage>
</organism>
<feature type="region of interest" description="Disordered" evidence="1">
    <location>
        <begin position="75"/>
        <end position="116"/>
    </location>
</feature>
<dbReference type="Proteomes" id="UP000028045">
    <property type="component" value="Unassembled WGS sequence"/>
</dbReference>
<protein>
    <submittedName>
        <fullName evidence="2">Uncharacterized protein</fullName>
    </submittedName>
</protein>
<dbReference type="HOGENOM" id="CLU_1928967_0_0_1"/>
<gene>
    <name evidence="2" type="ORF">S7711_11013</name>
</gene>
<keyword evidence="3" id="KW-1185">Reference proteome</keyword>
<evidence type="ECO:0000313" key="3">
    <source>
        <dbReference type="Proteomes" id="UP000028045"/>
    </source>
</evidence>
<proteinExistence type="predicted"/>
<feature type="compositionally biased region" description="Polar residues" evidence="1">
    <location>
        <begin position="78"/>
        <end position="92"/>
    </location>
</feature>